<proteinExistence type="predicted"/>
<evidence type="ECO:0000313" key="3">
    <source>
        <dbReference type="EMBL" id="WAR23252.1"/>
    </source>
</evidence>
<organism evidence="3 4">
    <name type="scientific">Mya arenaria</name>
    <name type="common">Soft-shell clam</name>
    <dbReference type="NCBI Taxonomy" id="6604"/>
    <lineage>
        <taxon>Eukaryota</taxon>
        <taxon>Metazoa</taxon>
        <taxon>Spiralia</taxon>
        <taxon>Lophotrochozoa</taxon>
        <taxon>Mollusca</taxon>
        <taxon>Bivalvia</taxon>
        <taxon>Autobranchia</taxon>
        <taxon>Heteroconchia</taxon>
        <taxon>Euheterodonta</taxon>
        <taxon>Imparidentia</taxon>
        <taxon>Neoheterodontei</taxon>
        <taxon>Myida</taxon>
        <taxon>Myoidea</taxon>
        <taxon>Myidae</taxon>
        <taxon>Mya</taxon>
    </lineage>
</organism>
<keyword evidence="2" id="KW-0812">Transmembrane</keyword>
<feature type="transmembrane region" description="Helical" evidence="2">
    <location>
        <begin position="71"/>
        <end position="93"/>
    </location>
</feature>
<keyword evidence="4" id="KW-1185">Reference proteome</keyword>
<reference evidence="3" key="1">
    <citation type="submission" date="2022-11" db="EMBL/GenBank/DDBJ databases">
        <title>Centuries of genome instability and evolution in soft-shell clam transmissible cancer (bioRxiv).</title>
        <authorList>
            <person name="Hart S.F.M."/>
            <person name="Yonemitsu M.A."/>
            <person name="Giersch R.M."/>
            <person name="Beal B.F."/>
            <person name="Arriagada G."/>
            <person name="Davis B.W."/>
            <person name="Ostrander E.A."/>
            <person name="Goff S.P."/>
            <person name="Metzger M.J."/>
        </authorList>
    </citation>
    <scope>NUCLEOTIDE SEQUENCE</scope>
    <source>
        <strain evidence="3">MELC-2E11</strain>
        <tissue evidence="3">Siphon/mantle</tissue>
    </source>
</reference>
<dbReference type="EMBL" id="CP111024">
    <property type="protein sequence ID" value="WAR23252.1"/>
    <property type="molecule type" value="Genomic_DNA"/>
</dbReference>
<protein>
    <submittedName>
        <fullName evidence="3">Uncharacterized protein</fullName>
    </submittedName>
</protein>
<keyword evidence="2" id="KW-1133">Transmembrane helix</keyword>
<accession>A0ABY7FNS7</accession>
<feature type="region of interest" description="Disordered" evidence="1">
    <location>
        <begin position="1"/>
        <end position="28"/>
    </location>
</feature>
<sequence>MEGLLSAREIESTTTGKPDRRRRFPRPNLVYPRSARAQDADQEVIDTSIGLRRQGNAIALRNLNLLSSFDLSVLLLITPDLLSSFYLPVLFLFTPDMLSTFDLQIM</sequence>
<evidence type="ECO:0000256" key="1">
    <source>
        <dbReference type="SAM" id="MobiDB-lite"/>
    </source>
</evidence>
<gene>
    <name evidence="3" type="ORF">MAR_036921</name>
</gene>
<name>A0ABY7FNS7_MYAAR</name>
<evidence type="ECO:0000256" key="2">
    <source>
        <dbReference type="SAM" id="Phobius"/>
    </source>
</evidence>
<keyword evidence="2" id="KW-0472">Membrane</keyword>
<evidence type="ECO:0000313" key="4">
    <source>
        <dbReference type="Proteomes" id="UP001164746"/>
    </source>
</evidence>
<dbReference type="Proteomes" id="UP001164746">
    <property type="component" value="Chromosome 13"/>
</dbReference>